<reference evidence="5 6" key="1">
    <citation type="submission" date="2024-10" db="EMBL/GenBank/DDBJ databases">
        <authorList>
            <person name="Yang X.-N."/>
        </authorList>
    </citation>
    <scope>NUCLEOTIDE SEQUENCE [LARGE SCALE GENOMIC DNA]</scope>
    <source>
        <strain evidence="5 6">CAU 1059</strain>
    </source>
</reference>
<feature type="domain" description="Sulfotransferase" evidence="4">
    <location>
        <begin position="35"/>
        <end position="303"/>
    </location>
</feature>
<gene>
    <name evidence="5" type="ORF">ACGRVM_08275</name>
</gene>
<comment type="caution">
    <text evidence="5">The sequence shown here is derived from an EMBL/GenBank/DDBJ whole genome shotgun (WGS) entry which is preliminary data.</text>
</comment>
<keyword evidence="2" id="KW-0808">Transferase</keyword>
<dbReference type="InterPro" id="IPR027417">
    <property type="entry name" value="P-loop_NTPase"/>
</dbReference>
<dbReference type="SUPFAM" id="SSF52540">
    <property type="entry name" value="P-loop containing nucleoside triphosphate hydrolases"/>
    <property type="match status" value="1"/>
</dbReference>
<proteinExistence type="inferred from homology"/>
<name>A0ABW7I7M9_9RHOB</name>
<evidence type="ECO:0000256" key="2">
    <source>
        <dbReference type="ARBA" id="ARBA00022679"/>
    </source>
</evidence>
<comment type="similarity">
    <text evidence="1">Belongs to the sulfotransferase 1 family.</text>
</comment>
<feature type="region of interest" description="Disordered" evidence="3">
    <location>
        <begin position="256"/>
        <end position="277"/>
    </location>
</feature>
<evidence type="ECO:0000256" key="1">
    <source>
        <dbReference type="ARBA" id="ARBA00005771"/>
    </source>
</evidence>
<feature type="region of interest" description="Disordered" evidence="3">
    <location>
        <begin position="1"/>
        <end position="30"/>
    </location>
</feature>
<dbReference type="Gene3D" id="3.40.50.300">
    <property type="entry name" value="P-loop containing nucleotide triphosphate hydrolases"/>
    <property type="match status" value="1"/>
</dbReference>
<evidence type="ECO:0000313" key="6">
    <source>
        <dbReference type="Proteomes" id="UP001607157"/>
    </source>
</evidence>
<dbReference type="EMBL" id="JBIHMM010000002">
    <property type="protein sequence ID" value="MFH0253887.1"/>
    <property type="molecule type" value="Genomic_DNA"/>
</dbReference>
<evidence type="ECO:0000256" key="3">
    <source>
        <dbReference type="SAM" id="MobiDB-lite"/>
    </source>
</evidence>
<organism evidence="5 6">
    <name type="scientific">Roseovarius aquimarinus</name>
    <dbReference type="NCBI Taxonomy" id="1229156"/>
    <lineage>
        <taxon>Bacteria</taxon>
        <taxon>Pseudomonadati</taxon>
        <taxon>Pseudomonadota</taxon>
        <taxon>Alphaproteobacteria</taxon>
        <taxon>Rhodobacterales</taxon>
        <taxon>Roseobacteraceae</taxon>
        <taxon>Roseovarius</taxon>
    </lineage>
</organism>
<dbReference type="Pfam" id="PF00685">
    <property type="entry name" value="Sulfotransfer_1"/>
    <property type="match status" value="1"/>
</dbReference>
<sequence>MSKKPDRKTAPKPAPGAPKPRPKVQPSGKPKASIVWLASYPKSGNTWTRIFLANYLTNAEKPVSINQVHRFGMGDSIAKTYDMVAAPHEPDLNDHLVTLGLRDKVLRGIIGNGADVNLVKTHNIRSKAYGTELIPPQYTRSSVYIVRNPLDMVLSYARHYGIAPEAAVEAIGRSDNANATDGAAVWQFLGSWSEHVTSWTTNSPYPSLVLRYEDMLEKPEEAFGALVRHLGLPPQPERLEKAIRFASFDEVSSQEKAGGFAENPGKSETFFTSGKSGTGKATLGPDLVKKIETDHKAVMKRFGYL</sequence>
<dbReference type="RefSeq" id="WP_377170963.1">
    <property type="nucleotide sequence ID" value="NZ_JBHTJC010000002.1"/>
</dbReference>
<dbReference type="PANTHER" id="PTHR11783">
    <property type="entry name" value="SULFOTRANSFERASE SULT"/>
    <property type="match status" value="1"/>
</dbReference>
<evidence type="ECO:0000259" key="4">
    <source>
        <dbReference type="Pfam" id="PF00685"/>
    </source>
</evidence>
<accession>A0ABW7I7M9</accession>
<dbReference type="Proteomes" id="UP001607157">
    <property type="component" value="Unassembled WGS sequence"/>
</dbReference>
<evidence type="ECO:0000313" key="5">
    <source>
        <dbReference type="EMBL" id="MFH0253887.1"/>
    </source>
</evidence>
<dbReference type="InterPro" id="IPR000863">
    <property type="entry name" value="Sulfotransferase_dom"/>
</dbReference>
<protein>
    <submittedName>
        <fullName evidence="5">Sulfotransferase domain-containing protein</fullName>
    </submittedName>
</protein>
<keyword evidence="6" id="KW-1185">Reference proteome</keyword>